<name>A0A5N6K204_MONLA</name>
<protein>
    <submittedName>
        <fullName evidence="1">Uncharacterized protein</fullName>
    </submittedName>
</protein>
<dbReference type="EMBL" id="VIGI01000009">
    <property type="protein sequence ID" value="KAB8296029.1"/>
    <property type="molecule type" value="Genomic_DNA"/>
</dbReference>
<keyword evidence="2" id="KW-1185">Reference proteome</keyword>
<gene>
    <name evidence="1" type="ORF">EYC80_008839</name>
</gene>
<organism evidence="1 2">
    <name type="scientific">Monilinia laxa</name>
    <name type="common">Brown rot fungus</name>
    <name type="synonym">Sclerotinia laxa</name>
    <dbReference type="NCBI Taxonomy" id="61186"/>
    <lineage>
        <taxon>Eukaryota</taxon>
        <taxon>Fungi</taxon>
        <taxon>Dikarya</taxon>
        <taxon>Ascomycota</taxon>
        <taxon>Pezizomycotina</taxon>
        <taxon>Leotiomycetes</taxon>
        <taxon>Helotiales</taxon>
        <taxon>Sclerotiniaceae</taxon>
        <taxon>Monilinia</taxon>
    </lineage>
</organism>
<accession>A0A5N6K204</accession>
<dbReference type="AlphaFoldDB" id="A0A5N6K204"/>
<comment type="caution">
    <text evidence="1">The sequence shown here is derived from an EMBL/GenBank/DDBJ whole genome shotgun (WGS) entry which is preliminary data.</text>
</comment>
<dbReference type="Proteomes" id="UP000326757">
    <property type="component" value="Unassembled WGS sequence"/>
</dbReference>
<evidence type="ECO:0000313" key="2">
    <source>
        <dbReference type="Proteomes" id="UP000326757"/>
    </source>
</evidence>
<sequence length="121" mass="14063">MSNIEEGSTHTLLDDRNVLLSGNHLWKHQYDEHLSYLHLSRRYGNINTHLVVGFVECCRWLIRFPAKSFLVVLDYWEFITMFSETNPGTPYLPWISFSHGSIAVPLPLYVPSDPSPEYVTH</sequence>
<evidence type="ECO:0000313" key="1">
    <source>
        <dbReference type="EMBL" id="KAB8296029.1"/>
    </source>
</evidence>
<reference evidence="1 2" key="1">
    <citation type="submission" date="2019-06" db="EMBL/GenBank/DDBJ databases">
        <title>Genome Sequence of the Brown Rot Fungal Pathogen Monilinia laxa.</title>
        <authorList>
            <person name="De Miccolis Angelini R.M."/>
            <person name="Landi L."/>
            <person name="Abate D."/>
            <person name="Pollastro S."/>
            <person name="Romanazzi G."/>
            <person name="Faretra F."/>
        </authorList>
    </citation>
    <scope>NUCLEOTIDE SEQUENCE [LARGE SCALE GENOMIC DNA]</scope>
    <source>
        <strain evidence="1 2">Mlax316</strain>
    </source>
</reference>
<proteinExistence type="predicted"/>